<evidence type="ECO:0000313" key="2">
    <source>
        <dbReference type="Proteomes" id="UP000831327"/>
    </source>
</evidence>
<gene>
    <name evidence="1" type="ORF">Rmf_38130</name>
</gene>
<dbReference type="InterPro" id="IPR027417">
    <property type="entry name" value="P-loop_NTPase"/>
</dbReference>
<accession>A0ABN6P5F8</accession>
<keyword evidence="2" id="KW-1185">Reference proteome</keyword>
<sequence length="385" mass="43214">MIYYLHIPKTGGQTLATRLSAAFPRDRSWILQADIRNQSHLRDLLRKHDFVEGHAGVGVLRGLDPAVDIICTVRDPVTHVRSLFAHILREPRLRLHAPARGLGFRRFAQHYGEHLFNVQADSLVKVFENRDLGYYRDGRDLWILQRLGAAARRVRWLVPTEQIDDFCRWWPIETGRPAVPGGLRVNVAQAAEQDDEVTAFVRENPHRLSLDYALWSMAQQRYDAWRAAVANAAAPPPDELHASCAFSDGKGHGIWLGRGWYARAMRGDGTAEWWAGPSAISDLRVRRSPDQVRLCFEVPALIGFRHEGINLYPADGTKRLPARIAPVGEGPIMALSFTLPPELGEDIRLQIQVPRVASFLEVIPPSGDGQRQSFATQNWSLGTAA</sequence>
<reference evidence="1 2" key="1">
    <citation type="journal article" date="2016" name="Microbes Environ.">
        <title>Phylogenetically diverse aerobic anoxygenic phototrophic bacteria isolated from epilithic biofilms in Tama river, Japan.</title>
        <authorList>
            <person name="Hirose S."/>
            <person name="Matsuura K."/>
            <person name="Haruta S."/>
        </authorList>
    </citation>
    <scope>NUCLEOTIDE SEQUENCE [LARGE SCALE GENOMIC DNA]</scope>
    <source>
        <strain evidence="1 2">S08</strain>
    </source>
</reference>
<dbReference type="EMBL" id="AP025637">
    <property type="protein sequence ID" value="BDG73884.1"/>
    <property type="molecule type" value="Genomic_DNA"/>
</dbReference>
<proteinExistence type="predicted"/>
<name>A0ABN6P5F8_9PROT</name>
<organism evidence="1 2">
    <name type="scientific">Roseomonas fluvialis</name>
    <dbReference type="NCBI Taxonomy" id="1750527"/>
    <lineage>
        <taxon>Bacteria</taxon>
        <taxon>Pseudomonadati</taxon>
        <taxon>Pseudomonadota</taxon>
        <taxon>Alphaproteobacteria</taxon>
        <taxon>Acetobacterales</taxon>
        <taxon>Roseomonadaceae</taxon>
        <taxon>Roseomonas</taxon>
    </lineage>
</organism>
<dbReference type="RefSeq" id="WP_244408093.1">
    <property type="nucleotide sequence ID" value="NZ_AP025637.1"/>
</dbReference>
<dbReference type="Proteomes" id="UP000831327">
    <property type="component" value="Chromosome"/>
</dbReference>
<evidence type="ECO:0000313" key="1">
    <source>
        <dbReference type="EMBL" id="BDG73884.1"/>
    </source>
</evidence>
<protein>
    <recommendedName>
        <fullName evidence="3">Sulfotransferase family protein</fullName>
    </recommendedName>
</protein>
<evidence type="ECO:0008006" key="3">
    <source>
        <dbReference type="Google" id="ProtNLM"/>
    </source>
</evidence>
<dbReference type="Gene3D" id="3.40.50.300">
    <property type="entry name" value="P-loop containing nucleotide triphosphate hydrolases"/>
    <property type="match status" value="1"/>
</dbReference>